<evidence type="ECO:0000256" key="3">
    <source>
        <dbReference type="ARBA" id="ARBA00022516"/>
    </source>
</evidence>
<organism evidence="13 14">
    <name type="scientific">Cytobacillus kochii</name>
    <dbReference type="NCBI Taxonomy" id="859143"/>
    <lineage>
        <taxon>Bacteria</taxon>
        <taxon>Bacillati</taxon>
        <taxon>Bacillota</taxon>
        <taxon>Bacilli</taxon>
        <taxon>Bacillales</taxon>
        <taxon>Bacillaceae</taxon>
        <taxon>Cytobacillus</taxon>
    </lineage>
</organism>
<evidence type="ECO:0000256" key="11">
    <source>
        <dbReference type="SAM" id="Coils"/>
    </source>
</evidence>
<evidence type="ECO:0000313" key="13">
    <source>
        <dbReference type="EMBL" id="ASV66691.1"/>
    </source>
</evidence>
<dbReference type="Pfam" id="PF19279">
    <property type="entry name" value="YegS_C"/>
    <property type="match status" value="1"/>
</dbReference>
<evidence type="ECO:0000256" key="7">
    <source>
        <dbReference type="ARBA" id="ARBA00022840"/>
    </source>
</evidence>
<dbReference type="NCBIfam" id="TIGR00147">
    <property type="entry name" value="YegS/Rv2252/BmrU family lipid kinase"/>
    <property type="match status" value="1"/>
</dbReference>
<evidence type="ECO:0000256" key="1">
    <source>
        <dbReference type="ARBA" id="ARBA00001946"/>
    </source>
</evidence>
<dbReference type="InterPro" id="IPR017438">
    <property type="entry name" value="ATP-NAD_kinase_N"/>
</dbReference>
<comment type="similarity">
    <text evidence="2">Belongs to the diacylglycerol/lipid kinase family.</text>
</comment>
<dbReference type="RefSeq" id="WP_095370266.1">
    <property type="nucleotide sequence ID" value="NZ_CP022983.1"/>
</dbReference>
<keyword evidence="3" id="KW-0444">Lipid biosynthesis</keyword>
<keyword evidence="8" id="KW-0443">Lipid metabolism</keyword>
<dbReference type="InterPro" id="IPR005218">
    <property type="entry name" value="Diacylglycerol/lipid_kinase"/>
</dbReference>
<dbReference type="Proteomes" id="UP000215137">
    <property type="component" value="Chromosome"/>
</dbReference>
<dbReference type="Gene3D" id="2.60.200.40">
    <property type="match status" value="1"/>
</dbReference>
<dbReference type="GO" id="GO:0005524">
    <property type="term" value="F:ATP binding"/>
    <property type="evidence" value="ECO:0007669"/>
    <property type="project" value="UniProtKB-KW"/>
</dbReference>
<dbReference type="Pfam" id="PF00781">
    <property type="entry name" value="DAGK_cat"/>
    <property type="match status" value="1"/>
</dbReference>
<dbReference type="EMBL" id="CP022983">
    <property type="protein sequence ID" value="ASV66691.1"/>
    <property type="molecule type" value="Genomic_DNA"/>
</dbReference>
<reference evidence="13 14" key="1">
    <citation type="submission" date="2017-08" db="EMBL/GenBank/DDBJ databases">
        <title>Complete Genome Sequence of Bacillus kochii Oregon-R-modENCODE STRAIN BDGP4, isolated from Drosophila melanogaster gut.</title>
        <authorList>
            <person name="Wan K.H."/>
            <person name="Yu C."/>
            <person name="Park S."/>
            <person name="Hammonds A.S."/>
            <person name="Booth B.W."/>
            <person name="Celniker S.E."/>
        </authorList>
    </citation>
    <scope>NUCLEOTIDE SEQUENCE [LARGE SCALE GENOMIC DNA]</scope>
    <source>
        <strain evidence="13 14">BDGP4</strain>
    </source>
</reference>
<sequence>MNTVAIILNPNAGNKKLMNQIEEIETELKETFTNVKIYQTKQEGDGAKYVEKLASSVDLIIGAGGDGTIFELVNALAPLQERPAFAILPGGTCNDFSRTIGISQEPILAAKQIKEKKIKQIDIGTFNNQYFLNFWGIGLISKVSEQMDNNSKKLGKMSYYIQASKLIFQNEVFHLKIESDHCTYDDDAVMVVIGNGSYLGGMQSFFPQANIQDGLLDVLIIKQASMQNFWTWFQSQVKDDYPDKNNDEIVYFRTKSLKIEAQPIQKIDCDGELIAETPTSISILPQHMTMVVGDV</sequence>
<keyword evidence="4" id="KW-0808">Transferase</keyword>
<dbReference type="PROSITE" id="PS50146">
    <property type="entry name" value="DAGK"/>
    <property type="match status" value="1"/>
</dbReference>
<evidence type="ECO:0000256" key="6">
    <source>
        <dbReference type="ARBA" id="ARBA00022777"/>
    </source>
</evidence>
<dbReference type="PANTHER" id="PTHR12358:SF107">
    <property type="entry name" value="LIPID KINASE BMRU-RELATED"/>
    <property type="match status" value="1"/>
</dbReference>
<evidence type="ECO:0000313" key="14">
    <source>
        <dbReference type="Proteomes" id="UP000215137"/>
    </source>
</evidence>
<dbReference type="InterPro" id="IPR050187">
    <property type="entry name" value="Lipid_Phosphate_FormReg"/>
</dbReference>
<proteinExistence type="inferred from homology"/>
<name>A0A248TEQ6_9BACI</name>
<evidence type="ECO:0000256" key="4">
    <source>
        <dbReference type="ARBA" id="ARBA00022679"/>
    </source>
</evidence>
<keyword evidence="6 13" id="KW-0418">Kinase</keyword>
<dbReference type="OrthoDB" id="142078at2"/>
<feature type="domain" description="DAGKc" evidence="12">
    <location>
        <begin position="1"/>
        <end position="130"/>
    </location>
</feature>
<dbReference type="InterPro" id="IPR001206">
    <property type="entry name" value="Diacylglycerol_kinase_cat_dom"/>
</dbReference>
<keyword evidence="5" id="KW-0547">Nucleotide-binding</keyword>
<accession>A0A248TEQ6</accession>
<gene>
    <name evidence="13" type="ORF">CKF48_04760</name>
</gene>
<evidence type="ECO:0000256" key="5">
    <source>
        <dbReference type="ARBA" id="ARBA00022741"/>
    </source>
</evidence>
<comment type="cofactor">
    <cofactor evidence="1">
        <name>Mg(2+)</name>
        <dbReference type="ChEBI" id="CHEBI:18420"/>
    </cofactor>
</comment>
<protein>
    <submittedName>
        <fullName evidence="13">Diacylglycerol kinase</fullName>
    </submittedName>
</protein>
<evidence type="ECO:0000259" key="12">
    <source>
        <dbReference type="PROSITE" id="PS50146"/>
    </source>
</evidence>
<dbReference type="Gene3D" id="3.40.50.10330">
    <property type="entry name" value="Probable inorganic polyphosphate/atp-NAD kinase, domain 1"/>
    <property type="match status" value="1"/>
</dbReference>
<keyword evidence="11" id="KW-0175">Coiled coil</keyword>
<dbReference type="KEGG" id="bko:CKF48_04760"/>
<dbReference type="GO" id="GO:0008654">
    <property type="term" value="P:phospholipid biosynthetic process"/>
    <property type="evidence" value="ECO:0007669"/>
    <property type="project" value="UniProtKB-KW"/>
</dbReference>
<dbReference type="InterPro" id="IPR016064">
    <property type="entry name" value="NAD/diacylglycerol_kinase_sf"/>
</dbReference>
<keyword evidence="7" id="KW-0067">ATP-binding</keyword>
<evidence type="ECO:0000256" key="2">
    <source>
        <dbReference type="ARBA" id="ARBA00005983"/>
    </source>
</evidence>
<dbReference type="InterPro" id="IPR045540">
    <property type="entry name" value="YegS/DAGK_C"/>
</dbReference>
<keyword evidence="9" id="KW-0594">Phospholipid biosynthesis</keyword>
<feature type="coiled-coil region" evidence="11">
    <location>
        <begin position="14"/>
        <end position="41"/>
    </location>
</feature>
<evidence type="ECO:0000256" key="9">
    <source>
        <dbReference type="ARBA" id="ARBA00023209"/>
    </source>
</evidence>
<keyword evidence="10" id="KW-1208">Phospholipid metabolism</keyword>
<dbReference type="PANTHER" id="PTHR12358">
    <property type="entry name" value="SPHINGOSINE KINASE"/>
    <property type="match status" value="1"/>
</dbReference>
<keyword evidence="14" id="KW-1185">Reference proteome</keyword>
<dbReference type="SMART" id="SM00046">
    <property type="entry name" value="DAGKc"/>
    <property type="match status" value="1"/>
</dbReference>
<dbReference type="GO" id="GO:0004143">
    <property type="term" value="F:ATP-dependent diacylglycerol kinase activity"/>
    <property type="evidence" value="ECO:0007669"/>
    <property type="project" value="TreeGrafter"/>
</dbReference>
<dbReference type="GO" id="GO:0005886">
    <property type="term" value="C:plasma membrane"/>
    <property type="evidence" value="ECO:0007669"/>
    <property type="project" value="TreeGrafter"/>
</dbReference>
<dbReference type="SUPFAM" id="SSF111331">
    <property type="entry name" value="NAD kinase/diacylglycerol kinase-like"/>
    <property type="match status" value="1"/>
</dbReference>
<evidence type="ECO:0000256" key="10">
    <source>
        <dbReference type="ARBA" id="ARBA00023264"/>
    </source>
</evidence>
<evidence type="ECO:0000256" key="8">
    <source>
        <dbReference type="ARBA" id="ARBA00023098"/>
    </source>
</evidence>
<dbReference type="AlphaFoldDB" id="A0A248TEQ6"/>